<reference evidence="11 12" key="1">
    <citation type="submission" date="2023-03" db="EMBL/GenBank/DDBJ databases">
        <authorList>
            <person name="Pearce D."/>
        </authorList>
    </citation>
    <scope>NUCLEOTIDE SEQUENCE [LARGE SCALE GENOMIC DNA]</scope>
    <source>
        <strain evidence="11">Msz</strain>
    </source>
</reference>
<dbReference type="SUPFAM" id="SSF55031">
    <property type="entry name" value="Bacterial exopeptidase dimerisation domain"/>
    <property type="match status" value="1"/>
</dbReference>
<evidence type="ECO:0000256" key="2">
    <source>
        <dbReference type="ARBA" id="ARBA00005691"/>
    </source>
</evidence>
<dbReference type="NCBIfam" id="NF003474">
    <property type="entry name" value="PRK05111.1"/>
    <property type="match status" value="1"/>
</dbReference>
<dbReference type="Pfam" id="PF07687">
    <property type="entry name" value="M20_dimer"/>
    <property type="match status" value="1"/>
</dbReference>
<keyword evidence="4" id="KW-0055">Arginine biosynthesis</keyword>
<dbReference type="PROSITE" id="PS00759">
    <property type="entry name" value="ARGE_DAPE_CPG2_2"/>
    <property type="match status" value="1"/>
</dbReference>
<evidence type="ECO:0000256" key="7">
    <source>
        <dbReference type="ARBA" id="ARBA00022801"/>
    </source>
</evidence>
<dbReference type="Gene3D" id="3.40.630.10">
    <property type="entry name" value="Zn peptidases"/>
    <property type="match status" value="1"/>
</dbReference>
<feature type="domain" description="Peptidase M20 dimerisation" evidence="10">
    <location>
        <begin position="178"/>
        <end position="285"/>
    </location>
</feature>
<dbReference type="Pfam" id="PF01546">
    <property type="entry name" value="Peptidase_M20"/>
    <property type="match status" value="1"/>
</dbReference>
<evidence type="ECO:0000256" key="8">
    <source>
        <dbReference type="ARBA" id="ARBA00022833"/>
    </source>
</evidence>
<keyword evidence="6" id="KW-0479">Metal-binding</keyword>
<comment type="cofactor">
    <cofactor evidence="1">
        <name>Zn(2+)</name>
        <dbReference type="ChEBI" id="CHEBI:29105"/>
    </cofactor>
</comment>
<dbReference type="InterPro" id="IPR010169">
    <property type="entry name" value="AcOrn-deacetyl"/>
</dbReference>
<keyword evidence="9" id="KW-0170">Cobalt</keyword>
<dbReference type="InterPro" id="IPR001261">
    <property type="entry name" value="ArgE/DapE_CS"/>
</dbReference>
<keyword evidence="5" id="KW-0028">Amino-acid biosynthesis</keyword>
<dbReference type="EC" id="3.5.1.16" evidence="11"/>
<dbReference type="InterPro" id="IPR036264">
    <property type="entry name" value="Bact_exopeptidase_dim_dom"/>
</dbReference>
<evidence type="ECO:0000256" key="1">
    <source>
        <dbReference type="ARBA" id="ARBA00001947"/>
    </source>
</evidence>
<dbReference type="Gene3D" id="3.30.70.360">
    <property type="match status" value="1"/>
</dbReference>
<dbReference type="NCBIfam" id="TIGR01892">
    <property type="entry name" value="AcOrn-deacetyl"/>
    <property type="match status" value="1"/>
</dbReference>
<evidence type="ECO:0000256" key="9">
    <source>
        <dbReference type="ARBA" id="ARBA00023285"/>
    </source>
</evidence>
<gene>
    <name evidence="11" type="primary">argE</name>
    <name evidence="11" type="ORF">MSZNOR_4102</name>
</gene>
<keyword evidence="8" id="KW-0862">Zinc</keyword>
<evidence type="ECO:0000256" key="4">
    <source>
        <dbReference type="ARBA" id="ARBA00022571"/>
    </source>
</evidence>
<evidence type="ECO:0000256" key="6">
    <source>
        <dbReference type="ARBA" id="ARBA00022723"/>
    </source>
</evidence>
<organism evidence="11 12">
    <name type="scientific">Methylocaldum szegediense</name>
    <dbReference type="NCBI Taxonomy" id="73780"/>
    <lineage>
        <taxon>Bacteria</taxon>
        <taxon>Pseudomonadati</taxon>
        <taxon>Pseudomonadota</taxon>
        <taxon>Gammaproteobacteria</taxon>
        <taxon>Methylococcales</taxon>
        <taxon>Methylococcaceae</taxon>
        <taxon>Methylocaldum</taxon>
    </lineage>
</organism>
<dbReference type="InterPro" id="IPR011650">
    <property type="entry name" value="Peptidase_M20_dimer"/>
</dbReference>
<evidence type="ECO:0000313" key="12">
    <source>
        <dbReference type="Proteomes" id="UP001162030"/>
    </source>
</evidence>
<keyword evidence="7 11" id="KW-0378">Hydrolase</keyword>
<evidence type="ECO:0000313" key="11">
    <source>
        <dbReference type="EMBL" id="CAI8934004.1"/>
    </source>
</evidence>
<evidence type="ECO:0000256" key="5">
    <source>
        <dbReference type="ARBA" id="ARBA00022605"/>
    </source>
</evidence>
<name>A0ABM9I785_9GAMM</name>
<evidence type="ECO:0000259" key="10">
    <source>
        <dbReference type="Pfam" id="PF07687"/>
    </source>
</evidence>
<dbReference type="InterPro" id="IPR050072">
    <property type="entry name" value="Peptidase_M20A"/>
</dbReference>
<dbReference type="Proteomes" id="UP001162030">
    <property type="component" value="Chromosome"/>
</dbReference>
<keyword evidence="3" id="KW-0963">Cytoplasm</keyword>
<dbReference type="CDD" id="cd03894">
    <property type="entry name" value="M20_ArgE"/>
    <property type="match status" value="1"/>
</dbReference>
<dbReference type="InterPro" id="IPR002933">
    <property type="entry name" value="Peptidase_M20"/>
</dbReference>
<evidence type="ECO:0000256" key="3">
    <source>
        <dbReference type="ARBA" id="ARBA00022490"/>
    </source>
</evidence>
<accession>A0ABM9I785</accession>
<dbReference type="PANTHER" id="PTHR43808">
    <property type="entry name" value="ACETYLORNITHINE DEACETYLASE"/>
    <property type="match status" value="1"/>
</dbReference>
<dbReference type="PANTHER" id="PTHR43808:SF1">
    <property type="entry name" value="ACETYLORNITHINE DEACETYLASE"/>
    <property type="match status" value="1"/>
</dbReference>
<dbReference type="SUPFAM" id="SSF53187">
    <property type="entry name" value="Zn-dependent exopeptidases"/>
    <property type="match status" value="1"/>
</dbReference>
<proteinExistence type="inferred from homology"/>
<dbReference type="GO" id="GO:0008777">
    <property type="term" value="F:acetylornithine deacetylase activity"/>
    <property type="evidence" value="ECO:0007669"/>
    <property type="project" value="UniProtKB-EC"/>
</dbReference>
<dbReference type="EMBL" id="OX458333">
    <property type="protein sequence ID" value="CAI8934004.1"/>
    <property type="molecule type" value="Genomic_DNA"/>
</dbReference>
<keyword evidence="12" id="KW-1185">Reference proteome</keyword>
<sequence length="388" mass="42296">MRRSIPKTLEMIEALIARPSISSTDPRYDQSNLPVIGLLAEWLDALGFSIEIRQVGDRKANLIATLGNREDNAGLVLSGHSDTVPCDPDLWSSDPFKAVEKDGRLYGLGSADMKSFFALAMEAASRFQPQAFRHPLVILATADEESSMSGVKALVADQVKLGRYAVIGEPTGLKPIRMHKGVMLESIVVKGKAGHSSDPSLGANAIEGMHAVLSEVLAFRDELKERYRNPAFKVDYPTLNLGSIHGGDNPNRICGHCETQIDIRPLPGMELEDLHEKLAKRLEPVLGGAGRLSLEIRPMFEGLPPFESDPDGEVVRCCEELTGHSSGAVAFGTEAPFLKRLGLQTVVMGPGHIEQAHQPDEYLPLVHIRSGTEILSRLIERFCIQPTA</sequence>
<protein>
    <submittedName>
        <fullName evidence="11">Acetylornithine deacetylase</fullName>
        <ecNumber evidence="11">3.5.1.16</ecNumber>
    </submittedName>
</protein>
<dbReference type="RefSeq" id="WP_026609553.1">
    <property type="nucleotide sequence ID" value="NZ_OX458333.1"/>
</dbReference>
<comment type="similarity">
    <text evidence="2">Belongs to the peptidase M20A family. ArgE subfamily.</text>
</comment>